<comment type="caution">
    <text evidence="1">The sequence shown here is derived from an EMBL/GenBank/DDBJ whole genome shotgun (WGS) entry which is preliminary data.</text>
</comment>
<proteinExistence type="predicted"/>
<sequence>MSESTSDGQVVLDLSREETWVAHAALVCGIDRAVEDGEEPAAERELLLALESDEPIDRDALPTLRDAVLSYLDDAPERDVVTGRAVLGTVDAVLA</sequence>
<name>A0ABD5RYY1_9EURY</name>
<dbReference type="EMBL" id="JBHSWU010000199">
    <property type="protein sequence ID" value="MFC6724501.1"/>
    <property type="molecule type" value="Genomic_DNA"/>
</dbReference>
<accession>A0ABD5RYY1</accession>
<gene>
    <name evidence="1" type="ORF">ACFQE1_08965</name>
</gene>
<reference evidence="1 2" key="1">
    <citation type="journal article" date="2019" name="Int. J. Syst. Evol. Microbiol.">
        <title>The Global Catalogue of Microorganisms (GCM) 10K type strain sequencing project: providing services to taxonomists for standard genome sequencing and annotation.</title>
        <authorList>
            <consortium name="The Broad Institute Genomics Platform"/>
            <consortium name="The Broad Institute Genome Sequencing Center for Infectious Disease"/>
            <person name="Wu L."/>
            <person name="Ma J."/>
        </authorList>
    </citation>
    <scope>NUCLEOTIDE SEQUENCE [LARGE SCALE GENOMIC DNA]</scope>
    <source>
        <strain evidence="1 2">NBRC 111368</strain>
    </source>
</reference>
<keyword evidence="2" id="KW-1185">Reference proteome</keyword>
<dbReference type="AlphaFoldDB" id="A0ABD5RYY1"/>
<dbReference type="InterPro" id="IPR057175">
    <property type="entry name" value="DUF7853"/>
</dbReference>
<evidence type="ECO:0000313" key="2">
    <source>
        <dbReference type="Proteomes" id="UP001596328"/>
    </source>
</evidence>
<protein>
    <submittedName>
        <fullName evidence="1">Uncharacterized protein</fullName>
    </submittedName>
</protein>
<evidence type="ECO:0000313" key="1">
    <source>
        <dbReference type="EMBL" id="MFC6724501.1"/>
    </source>
</evidence>
<organism evidence="1 2">
    <name type="scientific">Halobium palmae</name>
    <dbReference type="NCBI Taxonomy" id="1776492"/>
    <lineage>
        <taxon>Archaea</taxon>
        <taxon>Methanobacteriati</taxon>
        <taxon>Methanobacteriota</taxon>
        <taxon>Stenosarchaea group</taxon>
        <taxon>Halobacteria</taxon>
        <taxon>Halobacteriales</taxon>
        <taxon>Haloferacaceae</taxon>
        <taxon>Halobium</taxon>
    </lineage>
</organism>
<dbReference type="Pfam" id="PF25251">
    <property type="entry name" value="DUF7853"/>
    <property type="match status" value="1"/>
</dbReference>
<dbReference type="Proteomes" id="UP001596328">
    <property type="component" value="Unassembled WGS sequence"/>
</dbReference>